<keyword evidence="2" id="KW-0602">Photosynthesis</keyword>
<dbReference type="Proteomes" id="UP000593561">
    <property type="component" value="Unassembled WGS sequence"/>
</dbReference>
<keyword evidence="4" id="KW-0812">Transmembrane</keyword>
<dbReference type="GO" id="GO:0009523">
    <property type="term" value="C:photosystem II"/>
    <property type="evidence" value="ECO:0007669"/>
    <property type="project" value="UniProtKB-KW"/>
</dbReference>
<keyword evidence="6" id="KW-0472">Membrane</keyword>
<protein>
    <submittedName>
        <fullName evidence="8">Uncharacterized protein</fullName>
    </submittedName>
</protein>
<dbReference type="EMBL" id="JABFAC010242476">
    <property type="protein sequence ID" value="MBA0635607.1"/>
    <property type="molecule type" value="Genomic_DNA"/>
</dbReference>
<evidence type="ECO:0000256" key="6">
    <source>
        <dbReference type="ARBA" id="ARBA00023136"/>
    </source>
</evidence>
<organism evidence="8 9">
    <name type="scientific">Gossypium davidsonii</name>
    <name type="common">Davidson's cotton</name>
    <name type="synonym">Gossypium klotzschianum subsp. davidsonii</name>
    <dbReference type="NCBI Taxonomy" id="34287"/>
    <lineage>
        <taxon>Eukaryota</taxon>
        <taxon>Viridiplantae</taxon>
        <taxon>Streptophyta</taxon>
        <taxon>Embryophyta</taxon>
        <taxon>Tracheophyta</taxon>
        <taxon>Spermatophyta</taxon>
        <taxon>Magnoliopsida</taxon>
        <taxon>eudicotyledons</taxon>
        <taxon>Gunneridae</taxon>
        <taxon>Pentapetalae</taxon>
        <taxon>rosids</taxon>
        <taxon>malvids</taxon>
        <taxon>Malvales</taxon>
        <taxon>Malvaceae</taxon>
        <taxon>Malvoideae</taxon>
        <taxon>Gossypium</taxon>
    </lineage>
</organism>
<dbReference type="GO" id="GO:0042301">
    <property type="term" value="F:phosphate ion binding"/>
    <property type="evidence" value="ECO:0007669"/>
    <property type="project" value="InterPro"/>
</dbReference>
<evidence type="ECO:0000256" key="3">
    <source>
        <dbReference type="ARBA" id="ARBA00022553"/>
    </source>
</evidence>
<keyword evidence="7" id="KW-0604">Photosystem II</keyword>
<comment type="subcellular location">
    <subcellularLocation>
        <location evidence="1">Plastid</location>
        <location evidence="1">Chloroplast thylakoid membrane</location>
        <topology evidence="1">Single-pass membrane protein</topology>
    </subcellularLocation>
</comment>
<dbReference type="PANTHER" id="PTHR34469">
    <property type="entry name" value="PHOTOSYSTEM II REACTION CENTER PROTEIN H"/>
    <property type="match status" value="1"/>
</dbReference>
<dbReference type="AlphaFoldDB" id="A0A7J8TBQ1"/>
<accession>A0A7J8TBQ1</accession>
<keyword evidence="3" id="KW-0597">Phosphoprotein</keyword>
<evidence type="ECO:0000256" key="7">
    <source>
        <dbReference type="ARBA" id="ARBA00023276"/>
    </source>
</evidence>
<dbReference type="Gene3D" id="1.20.5.880">
    <property type="entry name" value="Photosystem II reaction center protein H"/>
    <property type="match status" value="1"/>
</dbReference>
<dbReference type="GO" id="GO:0015979">
    <property type="term" value="P:photosynthesis"/>
    <property type="evidence" value="ECO:0007669"/>
    <property type="project" value="UniProtKB-KW"/>
</dbReference>
<evidence type="ECO:0000313" key="8">
    <source>
        <dbReference type="EMBL" id="MBA0635607.1"/>
    </source>
</evidence>
<dbReference type="PANTHER" id="PTHR34469:SF4">
    <property type="entry name" value="PHOTOSYSTEM II REACTION CENTER PROTEIN H"/>
    <property type="match status" value="1"/>
</dbReference>
<reference evidence="8 9" key="1">
    <citation type="journal article" date="2019" name="Genome Biol. Evol.">
        <title>Insights into the evolution of the New World diploid cottons (Gossypium, subgenus Houzingenia) based on genome sequencing.</title>
        <authorList>
            <person name="Grover C.E."/>
            <person name="Arick M.A. 2nd"/>
            <person name="Thrash A."/>
            <person name="Conover J.L."/>
            <person name="Sanders W.S."/>
            <person name="Peterson D.G."/>
            <person name="Frelichowski J.E."/>
            <person name="Scheffler J.A."/>
            <person name="Scheffler B.E."/>
            <person name="Wendel J.F."/>
        </authorList>
    </citation>
    <scope>NUCLEOTIDE SEQUENCE [LARGE SCALE GENOMIC DNA]</scope>
    <source>
        <strain evidence="8">27</strain>
        <tissue evidence="8">Leaf</tissue>
    </source>
</reference>
<keyword evidence="9" id="KW-1185">Reference proteome</keyword>
<dbReference type="InterPro" id="IPR036863">
    <property type="entry name" value="PSII_PsbH_sf"/>
</dbReference>
<evidence type="ECO:0000256" key="1">
    <source>
        <dbReference type="ARBA" id="ARBA00004581"/>
    </source>
</evidence>
<comment type="caution">
    <text evidence="8">The sequence shown here is derived from an EMBL/GenBank/DDBJ whole genome shotgun (WGS) entry which is preliminary data.</text>
</comment>
<evidence type="ECO:0000313" key="9">
    <source>
        <dbReference type="Proteomes" id="UP000593561"/>
    </source>
</evidence>
<evidence type="ECO:0000256" key="4">
    <source>
        <dbReference type="ARBA" id="ARBA00022692"/>
    </source>
</evidence>
<sequence length="178" mass="19844">MATQTIDGSSRSGPRRTVVGDFLKPLNPDHGKLAKEDFAIVVSFSWAICSSTLVFDKLKYFCVQLSEWQASQVGNFNHKFGRSRGKFLRYNIFVEVDIHWTSFRGSLTSYLYNRQSIGRSVLSCSGLSMGRADFYSFSSFPLCVSNSHNATLVTLFTEGEFKAAVTKMHLDKAPGLDG</sequence>
<proteinExistence type="predicted"/>
<dbReference type="InterPro" id="IPR001056">
    <property type="entry name" value="PSII_PsbH"/>
</dbReference>
<evidence type="ECO:0000256" key="5">
    <source>
        <dbReference type="ARBA" id="ARBA00022989"/>
    </source>
</evidence>
<dbReference type="GO" id="GO:0009535">
    <property type="term" value="C:chloroplast thylakoid membrane"/>
    <property type="evidence" value="ECO:0007669"/>
    <property type="project" value="UniProtKB-SubCell"/>
</dbReference>
<evidence type="ECO:0000256" key="2">
    <source>
        <dbReference type="ARBA" id="ARBA00022531"/>
    </source>
</evidence>
<gene>
    <name evidence="8" type="ORF">Godav_029742</name>
</gene>
<feature type="non-terminal residue" evidence="8">
    <location>
        <position position="178"/>
    </location>
</feature>
<dbReference type="GO" id="GO:0050821">
    <property type="term" value="P:protein stabilization"/>
    <property type="evidence" value="ECO:0007669"/>
    <property type="project" value="InterPro"/>
</dbReference>
<keyword evidence="5" id="KW-1133">Transmembrane helix</keyword>
<name>A0A7J8TBQ1_GOSDV</name>